<dbReference type="InterPro" id="IPR001647">
    <property type="entry name" value="HTH_TetR"/>
</dbReference>
<dbReference type="InterPro" id="IPR009057">
    <property type="entry name" value="Homeodomain-like_sf"/>
</dbReference>
<sequence>MMRDGITRVAQVNSTKQKLSQAYLRLLASQPDNAKLSVRKLCLEAGVNQTTFYRHYKNSVDFVHQVWHGYNEFLFENVIIDGRIKLPQWFQFVEEHHTEAGNLIQNPEFVKLLIKDLFQAMSQDENNKIEFQLYSVALVSVTKYWIEHGFKYTGIYMNNVFNEMYGSNDSDHPVNQFFDFEL</sequence>
<dbReference type="STRING" id="417373.GCA_001570685_00873"/>
<dbReference type="AlphaFoldDB" id="A0A0R1UGV4"/>
<protein>
    <recommendedName>
        <fullName evidence="3">HTH tetR-type domain-containing protein</fullName>
    </recommendedName>
</protein>
<dbReference type="Gene3D" id="1.10.357.10">
    <property type="entry name" value="Tetracycline Repressor, domain 2"/>
    <property type="match status" value="1"/>
</dbReference>
<comment type="caution">
    <text evidence="4">The sequence shown here is derived from an EMBL/GenBank/DDBJ whole genome shotgun (WGS) entry which is preliminary data.</text>
</comment>
<evidence type="ECO:0000256" key="2">
    <source>
        <dbReference type="PROSITE-ProRule" id="PRU00335"/>
    </source>
</evidence>
<feature type="domain" description="HTH tetR-type" evidence="3">
    <location>
        <begin position="13"/>
        <end position="74"/>
    </location>
</feature>
<evidence type="ECO:0000313" key="4">
    <source>
        <dbReference type="EMBL" id="KRL92526.1"/>
    </source>
</evidence>
<dbReference type="Proteomes" id="UP000051084">
    <property type="component" value="Unassembled WGS sequence"/>
</dbReference>
<dbReference type="EMBL" id="AZGC01000054">
    <property type="protein sequence ID" value="KRL92526.1"/>
    <property type="molecule type" value="Genomic_DNA"/>
</dbReference>
<name>A0A0R1UGV4_9LACO</name>
<keyword evidence="5" id="KW-1185">Reference proteome</keyword>
<dbReference type="OrthoDB" id="9810250at2"/>
<dbReference type="GO" id="GO:0003677">
    <property type="term" value="F:DNA binding"/>
    <property type="evidence" value="ECO:0007669"/>
    <property type="project" value="UniProtKB-UniRule"/>
</dbReference>
<dbReference type="PATRIC" id="fig|1423742.4.peg.260"/>
<keyword evidence="1 2" id="KW-0238">DNA-binding</keyword>
<gene>
    <name evidence="4" type="ORF">FC21_GL000246</name>
</gene>
<organism evidence="4 5">
    <name type="scientific">Limosilactobacillus equigenerosi DSM 18793 = JCM 14505</name>
    <dbReference type="NCBI Taxonomy" id="1423742"/>
    <lineage>
        <taxon>Bacteria</taxon>
        <taxon>Bacillati</taxon>
        <taxon>Bacillota</taxon>
        <taxon>Bacilli</taxon>
        <taxon>Lactobacillales</taxon>
        <taxon>Lactobacillaceae</taxon>
        <taxon>Limosilactobacillus</taxon>
    </lineage>
</organism>
<feature type="DNA-binding region" description="H-T-H motif" evidence="2">
    <location>
        <begin position="37"/>
        <end position="56"/>
    </location>
</feature>
<reference evidence="4 5" key="1">
    <citation type="journal article" date="2015" name="Genome Announc.">
        <title>Expanding the biotechnology potential of lactobacilli through comparative genomics of 213 strains and associated genera.</title>
        <authorList>
            <person name="Sun Z."/>
            <person name="Harris H.M."/>
            <person name="McCann A."/>
            <person name="Guo C."/>
            <person name="Argimon S."/>
            <person name="Zhang W."/>
            <person name="Yang X."/>
            <person name="Jeffery I.B."/>
            <person name="Cooney J.C."/>
            <person name="Kagawa T.F."/>
            <person name="Liu W."/>
            <person name="Song Y."/>
            <person name="Salvetti E."/>
            <person name="Wrobel A."/>
            <person name="Rasinkangas P."/>
            <person name="Parkhill J."/>
            <person name="Rea M.C."/>
            <person name="O'Sullivan O."/>
            <person name="Ritari J."/>
            <person name="Douillard F.P."/>
            <person name="Paul Ross R."/>
            <person name="Yang R."/>
            <person name="Briner A.E."/>
            <person name="Felis G.E."/>
            <person name="de Vos W.M."/>
            <person name="Barrangou R."/>
            <person name="Klaenhammer T.R."/>
            <person name="Caufield P.W."/>
            <person name="Cui Y."/>
            <person name="Zhang H."/>
            <person name="O'Toole P.W."/>
        </authorList>
    </citation>
    <scope>NUCLEOTIDE SEQUENCE [LARGE SCALE GENOMIC DNA]</scope>
    <source>
        <strain evidence="4 5">DSM 18793</strain>
    </source>
</reference>
<proteinExistence type="predicted"/>
<dbReference type="PROSITE" id="PS50977">
    <property type="entry name" value="HTH_TETR_2"/>
    <property type="match status" value="1"/>
</dbReference>
<dbReference type="RefSeq" id="WP_054653260.1">
    <property type="nucleotide sequence ID" value="NZ_AZGC01000054.1"/>
</dbReference>
<evidence type="ECO:0000313" key="5">
    <source>
        <dbReference type="Proteomes" id="UP000051084"/>
    </source>
</evidence>
<evidence type="ECO:0000259" key="3">
    <source>
        <dbReference type="PROSITE" id="PS50977"/>
    </source>
</evidence>
<dbReference type="SUPFAM" id="SSF46689">
    <property type="entry name" value="Homeodomain-like"/>
    <property type="match status" value="1"/>
</dbReference>
<accession>A0A0R1UGV4</accession>
<evidence type="ECO:0000256" key="1">
    <source>
        <dbReference type="ARBA" id="ARBA00023125"/>
    </source>
</evidence>